<proteinExistence type="predicted"/>
<evidence type="ECO:0000259" key="1">
    <source>
        <dbReference type="PROSITE" id="PS51340"/>
    </source>
</evidence>
<dbReference type="PANTHER" id="PTHR30212:SF4">
    <property type="entry name" value="MOSC DOMAIN-CONTAINING PROTEIN"/>
    <property type="match status" value="1"/>
</dbReference>
<evidence type="ECO:0000313" key="3">
    <source>
        <dbReference type="Proteomes" id="UP000426246"/>
    </source>
</evidence>
<dbReference type="OrthoDB" id="9786134at2"/>
<dbReference type="Gene3D" id="2.40.33.20">
    <property type="entry name" value="PK beta-barrel domain-like"/>
    <property type="match status" value="1"/>
</dbReference>
<gene>
    <name evidence="2" type="ORF">EHS13_06810</name>
</gene>
<dbReference type="SUPFAM" id="SSF50800">
    <property type="entry name" value="PK beta-barrel domain-like"/>
    <property type="match status" value="1"/>
</dbReference>
<feature type="domain" description="MOSC" evidence="1">
    <location>
        <begin position="28"/>
        <end position="162"/>
    </location>
</feature>
<dbReference type="GO" id="GO:0030151">
    <property type="term" value="F:molybdenum ion binding"/>
    <property type="evidence" value="ECO:0007669"/>
    <property type="project" value="InterPro"/>
</dbReference>
<keyword evidence="3" id="KW-1185">Reference proteome</keyword>
<dbReference type="Pfam" id="PF03475">
    <property type="entry name" value="YiiM_3-alpha"/>
    <property type="match status" value="1"/>
</dbReference>
<organism evidence="2 3">
    <name type="scientific">Paenibacillus psychroresistens</name>
    <dbReference type="NCBI Taxonomy" id="1778678"/>
    <lineage>
        <taxon>Bacteria</taxon>
        <taxon>Bacillati</taxon>
        <taxon>Bacillota</taxon>
        <taxon>Bacilli</taxon>
        <taxon>Bacillales</taxon>
        <taxon>Paenibacillaceae</taxon>
        <taxon>Paenibacillus</taxon>
    </lineage>
</organism>
<dbReference type="Proteomes" id="UP000426246">
    <property type="component" value="Chromosome"/>
</dbReference>
<sequence length="211" mass="24158">MQILSVQVGKVESFLFNNKEMTTAIHKKPVELPIFLGYQHFSADEQADLVNHGGADKAVCVYSYEHYAHWESFLDQSLTFGAFGENLTVQGMLESDICIGDVYRIDETLVQVSQPRQPCYKLGHRHNRPDMPLHVQQTGFTGFYFRVLQEGWVGKEPQIQLEKQDPLQISLSYANHIMFGNRTDLDGVRKVLAVEALSESWRNALEKRLKQ</sequence>
<accession>A0A6B8RFA5</accession>
<dbReference type="AlphaFoldDB" id="A0A6B8RFA5"/>
<dbReference type="InterPro" id="IPR005302">
    <property type="entry name" value="MoCF_Sase_C"/>
</dbReference>
<dbReference type="GO" id="GO:0003824">
    <property type="term" value="F:catalytic activity"/>
    <property type="evidence" value="ECO:0007669"/>
    <property type="project" value="InterPro"/>
</dbReference>
<dbReference type="PANTHER" id="PTHR30212">
    <property type="entry name" value="PROTEIN YIIM"/>
    <property type="match status" value="1"/>
</dbReference>
<protein>
    <submittedName>
        <fullName evidence="2">MOSC domain-containing protein</fullName>
    </submittedName>
</protein>
<dbReference type="InterPro" id="IPR011037">
    <property type="entry name" value="Pyrv_Knase-like_insert_dom_sf"/>
</dbReference>
<dbReference type="GO" id="GO:0030170">
    <property type="term" value="F:pyridoxal phosphate binding"/>
    <property type="evidence" value="ECO:0007669"/>
    <property type="project" value="InterPro"/>
</dbReference>
<dbReference type="EMBL" id="CP034235">
    <property type="protein sequence ID" value="QGQ94617.1"/>
    <property type="molecule type" value="Genomic_DNA"/>
</dbReference>
<dbReference type="RefSeq" id="WP_155699624.1">
    <property type="nucleotide sequence ID" value="NZ_CP034235.1"/>
</dbReference>
<dbReference type="KEGG" id="ppsc:EHS13_06810"/>
<dbReference type="Pfam" id="PF03473">
    <property type="entry name" value="MOSC"/>
    <property type="match status" value="1"/>
</dbReference>
<dbReference type="PROSITE" id="PS51340">
    <property type="entry name" value="MOSC"/>
    <property type="match status" value="1"/>
</dbReference>
<dbReference type="InterPro" id="IPR005163">
    <property type="entry name" value="Tri_helical_YiiM-like"/>
</dbReference>
<evidence type="ECO:0000313" key="2">
    <source>
        <dbReference type="EMBL" id="QGQ94617.1"/>
    </source>
</evidence>
<reference evidence="3" key="1">
    <citation type="submission" date="2018-11" db="EMBL/GenBank/DDBJ databases">
        <title>Complete genome sequence of Paenibacillus sp. ML311-T8.</title>
        <authorList>
            <person name="Nam Y.-D."/>
            <person name="Kang J."/>
            <person name="Chung W.-H."/>
            <person name="Park Y.S."/>
        </authorList>
    </citation>
    <scope>NUCLEOTIDE SEQUENCE [LARGE SCALE GENOMIC DNA]</scope>
    <source>
        <strain evidence="3">ML311-T8</strain>
    </source>
</reference>
<dbReference type="InterPro" id="IPR052353">
    <property type="entry name" value="Benzoxazolinone_Detox_Enz"/>
</dbReference>
<name>A0A6B8RFA5_9BACL</name>